<evidence type="ECO:0000256" key="9">
    <source>
        <dbReference type="ARBA" id="ARBA00023170"/>
    </source>
</evidence>
<evidence type="ECO:0000256" key="2">
    <source>
        <dbReference type="ARBA" id="ARBA00008685"/>
    </source>
</evidence>
<dbReference type="GO" id="GO:0050906">
    <property type="term" value="P:detection of stimulus involved in sensory perception"/>
    <property type="evidence" value="ECO:0007669"/>
    <property type="project" value="UniProtKB-ARBA"/>
</dbReference>
<evidence type="ECO:0000256" key="3">
    <source>
        <dbReference type="ARBA" id="ARBA00022448"/>
    </source>
</evidence>
<dbReference type="Pfam" id="PF10613">
    <property type="entry name" value="Lig_chan-Glu_bd"/>
    <property type="match status" value="1"/>
</dbReference>
<keyword evidence="9" id="KW-0675">Receptor</keyword>
<keyword evidence="5 13" id="KW-0812">Transmembrane</keyword>
<dbReference type="SMART" id="SM00918">
    <property type="entry name" value="Lig_chan-Glu_bd"/>
    <property type="match status" value="1"/>
</dbReference>
<sequence length="417" mass="47315">MFPKRIRVAALNIPNVFQLNKIGDKIVADGLEGKLLNCLAEKLNFEYEVILSPDNQWGSRSENGTWNGIVGLVQSGKADFAMPAVGITEERMEDIDFTLPYELLEKLFATKEPGEMPKITAFTYPFTRNVWILYVLMTLAAAVLFQRMVFKNATLLGSFLSVLGSIVSQAMENIRETPWRRVLLGLWLSIATVMPFLYNINFLSFLTMPEKMPFPKTFEELSKVVLSGKYKCLTPIGTVDRELLRRSDIDYLVKLVEFIEKNGWEYKFGKRFVDLLDGPIALIVPRLGMNFILGSPPFVNVKPSLDNIGIWHVGIGLNKSFCCREPLNSVMYGILSGGLYEKWFSDKTFISTLHNRLNVRHEVKNLQLTIADLKLAFFTLLTGYFLASLAFLTDLLSSEYETNRHGVLDGIETFLSR</sequence>
<accession>A0A8X6K2F3</accession>
<keyword evidence="4" id="KW-1003">Cell membrane</keyword>
<feature type="domain" description="Ionotropic glutamate receptor C-terminal" evidence="14">
    <location>
        <begin position="5"/>
        <end position="346"/>
    </location>
</feature>
<keyword evidence="3" id="KW-0813">Transport</keyword>
<comment type="caution">
    <text evidence="16">The sequence shown here is derived from an EMBL/GenBank/DDBJ whole genome shotgun (WGS) entry which is preliminary data.</text>
</comment>
<dbReference type="Gene3D" id="3.40.190.10">
    <property type="entry name" value="Periplasmic binding protein-like II"/>
    <property type="match status" value="1"/>
</dbReference>
<dbReference type="SUPFAM" id="SSF53850">
    <property type="entry name" value="Periplasmic binding protein-like II"/>
    <property type="match status" value="1"/>
</dbReference>
<dbReference type="Gene3D" id="1.10.287.70">
    <property type="match status" value="1"/>
</dbReference>
<evidence type="ECO:0000313" key="16">
    <source>
        <dbReference type="EMBL" id="GFR27786.1"/>
    </source>
</evidence>
<keyword evidence="11" id="KW-1071">Ligand-gated ion channel</keyword>
<keyword evidence="17" id="KW-1185">Reference proteome</keyword>
<reference evidence="16" key="1">
    <citation type="submission" date="2020-07" db="EMBL/GenBank/DDBJ databases">
        <title>Multicomponent nature underlies the extraordinary mechanical properties of spider dragline silk.</title>
        <authorList>
            <person name="Kono N."/>
            <person name="Nakamura H."/>
            <person name="Mori M."/>
            <person name="Yoshida Y."/>
            <person name="Ohtoshi R."/>
            <person name="Malay A.D."/>
            <person name="Moran D.A.P."/>
            <person name="Tomita M."/>
            <person name="Numata K."/>
            <person name="Arakawa K."/>
        </authorList>
    </citation>
    <scope>NUCLEOTIDE SEQUENCE</scope>
</reference>
<evidence type="ECO:0000256" key="1">
    <source>
        <dbReference type="ARBA" id="ARBA00004651"/>
    </source>
</evidence>
<keyword evidence="7" id="KW-0406">Ion transport</keyword>
<evidence type="ECO:0000256" key="10">
    <source>
        <dbReference type="ARBA" id="ARBA00023180"/>
    </source>
</evidence>
<evidence type="ECO:0000259" key="15">
    <source>
        <dbReference type="SMART" id="SM00918"/>
    </source>
</evidence>
<evidence type="ECO:0000256" key="5">
    <source>
        <dbReference type="ARBA" id="ARBA00022692"/>
    </source>
</evidence>
<gene>
    <name evidence="16" type="primary">AVEN_140320_1</name>
    <name evidence="16" type="ORF">TNCT_218731</name>
</gene>
<dbReference type="InterPro" id="IPR019594">
    <property type="entry name" value="Glu/Gly-bd"/>
</dbReference>
<feature type="domain" description="Ionotropic glutamate receptor L-glutamate and glycine-binding" evidence="15">
    <location>
        <begin position="14"/>
        <end position="75"/>
    </location>
</feature>
<keyword evidence="10" id="KW-0325">Glycoprotein</keyword>
<evidence type="ECO:0000256" key="13">
    <source>
        <dbReference type="SAM" id="Phobius"/>
    </source>
</evidence>
<dbReference type="GO" id="GO:0015276">
    <property type="term" value="F:ligand-gated monoatomic ion channel activity"/>
    <property type="evidence" value="ECO:0007669"/>
    <property type="project" value="InterPro"/>
</dbReference>
<dbReference type="OrthoDB" id="6117597at2759"/>
<evidence type="ECO:0000256" key="8">
    <source>
        <dbReference type="ARBA" id="ARBA00023136"/>
    </source>
</evidence>
<keyword evidence="8 13" id="KW-0472">Membrane</keyword>
<dbReference type="InterPro" id="IPR052192">
    <property type="entry name" value="Insect_Ionotropic_Sensory_Rcpt"/>
</dbReference>
<organism evidence="16 17">
    <name type="scientific">Trichonephila clavata</name>
    <name type="common">Joro spider</name>
    <name type="synonym">Nephila clavata</name>
    <dbReference type="NCBI Taxonomy" id="2740835"/>
    <lineage>
        <taxon>Eukaryota</taxon>
        <taxon>Metazoa</taxon>
        <taxon>Ecdysozoa</taxon>
        <taxon>Arthropoda</taxon>
        <taxon>Chelicerata</taxon>
        <taxon>Arachnida</taxon>
        <taxon>Araneae</taxon>
        <taxon>Araneomorphae</taxon>
        <taxon>Entelegynae</taxon>
        <taxon>Araneoidea</taxon>
        <taxon>Nephilidae</taxon>
        <taxon>Trichonephila</taxon>
    </lineage>
</organism>
<dbReference type="GO" id="GO:0005886">
    <property type="term" value="C:plasma membrane"/>
    <property type="evidence" value="ECO:0007669"/>
    <property type="project" value="UniProtKB-SubCell"/>
</dbReference>
<name>A0A8X6K2F3_TRICU</name>
<comment type="similarity">
    <text evidence="2">Belongs to the glutamate-gated ion channel (TC 1.A.10.1) family.</text>
</comment>
<evidence type="ECO:0000256" key="12">
    <source>
        <dbReference type="ARBA" id="ARBA00023303"/>
    </source>
</evidence>
<protein>
    <submittedName>
        <fullName evidence="16">Uncharacterized protein</fullName>
    </submittedName>
</protein>
<dbReference type="AlphaFoldDB" id="A0A8X6K2F3"/>
<dbReference type="InterPro" id="IPR001320">
    <property type="entry name" value="Iontro_rcpt_C"/>
</dbReference>
<dbReference type="PANTHER" id="PTHR42643:SF24">
    <property type="entry name" value="IONOTROPIC RECEPTOR 60A"/>
    <property type="match status" value="1"/>
</dbReference>
<keyword evidence="12" id="KW-0407">Ion channel</keyword>
<feature type="transmembrane region" description="Helical" evidence="13">
    <location>
        <begin position="183"/>
        <end position="206"/>
    </location>
</feature>
<feature type="transmembrane region" description="Helical" evidence="13">
    <location>
        <begin position="126"/>
        <end position="145"/>
    </location>
</feature>
<dbReference type="Proteomes" id="UP000887116">
    <property type="component" value="Unassembled WGS sequence"/>
</dbReference>
<proteinExistence type="inferred from homology"/>
<keyword evidence="6 13" id="KW-1133">Transmembrane helix</keyword>
<evidence type="ECO:0000256" key="6">
    <source>
        <dbReference type="ARBA" id="ARBA00022989"/>
    </source>
</evidence>
<evidence type="ECO:0000256" key="11">
    <source>
        <dbReference type="ARBA" id="ARBA00023286"/>
    </source>
</evidence>
<feature type="transmembrane region" description="Helical" evidence="13">
    <location>
        <begin position="152"/>
        <end position="171"/>
    </location>
</feature>
<evidence type="ECO:0000259" key="14">
    <source>
        <dbReference type="SMART" id="SM00079"/>
    </source>
</evidence>
<dbReference type="SMART" id="SM00079">
    <property type="entry name" value="PBPe"/>
    <property type="match status" value="1"/>
</dbReference>
<evidence type="ECO:0000256" key="7">
    <source>
        <dbReference type="ARBA" id="ARBA00023065"/>
    </source>
</evidence>
<dbReference type="EMBL" id="BMAO01019014">
    <property type="protein sequence ID" value="GFR27786.1"/>
    <property type="molecule type" value="Genomic_DNA"/>
</dbReference>
<comment type="subcellular location">
    <subcellularLocation>
        <location evidence="1">Cell membrane</location>
        <topology evidence="1">Multi-pass membrane protein</topology>
    </subcellularLocation>
</comment>
<dbReference type="PANTHER" id="PTHR42643">
    <property type="entry name" value="IONOTROPIC RECEPTOR 20A-RELATED"/>
    <property type="match status" value="1"/>
</dbReference>
<evidence type="ECO:0000256" key="4">
    <source>
        <dbReference type="ARBA" id="ARBA00022475"/>
    </source>
</evidence>
<evidence type="ECO:0000313" key="17">
    <source>
        <dbReference type="Proteomes" id="UP000887116"/>
    </source>
</evidence>